<dbReference type="InterPro" id="IPR003347">
    <property type="entry name" value="JmjC_dom"/>
</dbReference>
<evidence type="ECO:0000259" key="2">
    <source>
        <dbReference type="PROSITE" id="PS51184"/>
    </source>
</evidence>
<organism evidence="3">
    <name type="scientific">Lotharella oceanica</name>
    <dbReference type="NCBI Taxonomy" id="641309"/>
    <lineage>
        <taxon>Eukaryota</taxon>
        <taxon>Sar</taxon>
        <taxon>Rhizaria</taxon>
        <taxon>Cercozoa</taxon>
        <taxon>Chlorarachniophyceae</taxon>
        <taxon>Lotharella</taxon>
    </lineage>
</organism>
<dbReference type="PANTHER" id="PTHR12461">
    <property type="entry name" value="HYPOXIA-INDUCIBLE FACTOR 1 ALPHA INHIBITOR-RELATED"/>
    <property type="match status" value="1"/>
</dbReference>
<keyword evidence="1" id="KW-0812">Transmembrane</keyword>
<dbReference type="SMART" id="SM00558">
    <property type="entry name" value="JmjC"/>
    <property type="match status" value="1"/>
</dbReference>
<evidence type="ECO:0000313" key="3">
    <source>
        <dbReference type="EMBL" id="CAD9761169.1"/>
    </source>
</evidence>
<dbReference type="AlphaFoldDB" id="A0A7S2TNR8"/>
<keyword evidence="1" id="KW-0472">Membrane</keyword>
<dbReference type="PANTHER" id="PTHR12461:SF105">
    <property type="entry name" value="HYPOXIA-INDUCIBLE FACTOR 1-ALPHA INHIBITOR"/>
    <property type="match status" value="1"/>
</dbReference>
<dbReference type="InterPro" id="IPR041667">
    <property type="entry name" value="Cupin_8"/>
</dbReference>
<gene>
    <name evidence="3" type="ORF">LSP00402_LOCUS8534</name>
</gene>
<evidence type="ECO:0000256" key="1">
    <source>
        <dbReference type="SAM" id="Phobius"/>
    </source>
</evidence>
<dbReference type="EMBL" id="HBHP01013662">
    <property type="protein sequence ID" value="CAD9761169.1"/>
    <property type="molecule type" value="Transcribed_RNA"/>
</dbReference>
<protein>
    <recommendedName>
        <fullName evidence="2">JmjC domain-containing protein</fullName>
    </recommendedName>
</protein>
<accession>A0A7S2TNR8</accession>
<sequence length="405" mass="46577">MPGVNLAPRSQHAKHASWTVQSSAHAILQNCVRIATCTLFRVLLWIPLGLLLGLFIAPVSLLILHLPFHHVPWWKQLIWHYAVVLHMIDMPGINTTELLARISNWFIPDLEAALGKRDKAFSLTELPEMSVAQFTKLGTKGFRRKYHDGWVPVKVRSFAKEYCNFEQWSLQKFAEKHGDTQVYAYKNDKKTDIESIRFSELAEKVMREEKIYARAVPQILNQDPKLRDDLPFKEFEEMRSSLLGPTWDRNYATLQFFSAKGTWTQVHADVSCNFNIQFEGVKRWVIFPPCMAMLLYPFAKGANQFFQSSFDLSNMDLKKYPCLKYVSGYEMVMEPGDMLWLPSWWWHGVENLTTPACAVACDGVGIPSKLFGTNPTMSGLFMLHPSNAIDFLLLGTDDMTKRWTI</sequence>
<dbReference type="Gene3D" id="2.60.120.650">
    <property type="entry name" value="Cupin"/>
    <property type="match status" value="1"/>
</dbReference>
<name>A0A7S2TNR8_9EUKA</name>
<feature type="transmembrane region" description="Helical" evidence="1">
    <location>
        <begin position="42"/>
        <end position="66"/>
    </location>
</feature>
<keyword evidence="1" id="KW-1133">Transmembrane helix</keyword>
<dbReference type="PROSITE" id="PS51184">
    <property type="entry name" value="JMJC"/>
    <property type="match status" value="1"/>
</dbReference>
<proteinExistence type="predicted"/>
<dbReference type="Pfam" id="PF13621">
    <property type="entry name" value="Cupin_8"/>
    <property type="match status" value="1"/>
</dbReference>
<dbReference type="SUPFAM" id="SSF51197">
    <property type="entry name" value="Clavaminate synthase-like"/>
    <property type="match status" value="1"/>
</dbReference>
<reference evidence="3" key="1">
    <citation type="submission" date="2021-01" db="EMBL/GenBank/DDBJ databases">
        <authorList>
            <person name="Corre E."/>
            <person name="Pelletier E."/>
            <person name="Niang G."/>
            <person name="Scheremetjew M."/>
            <person name="Finn R."/>
            <person name="Kale V."/>
            <person name="Holt S."/>
            <person name="Cochrane G."/>
            <person name="Meng A."/>
            <person name="Brown T."/>
            <person name="Cohen L."/>
        </authorList>
    </citation>
    <scope>NUCLEOTIDE SEQUENCE</scope>
    <source>
        <strain evidence="3">CCMP622</strain>
    </source>
</reference>
<feature type="domain" description="JmjC" evidence="2">
    <location>
        <begin position="224"/>
        <end position="380"/>
    </location>
</feature>